<dbReference type="InterPro" id="IPR017871">
    <property type="entry name" value="ABC_transporter-like_CS"/>
</dbReference>
<evidence type="ECO:0000256" key="1">
    <source>
        <dbReference type="ARBA" id="ARBA00022741"/>
    </source>
</evidence>
<dbReference type="RefSeq" id="WP_102239195.1">
    <property type="nucleotide sequence ID" value="NZ_PNHK01000003.1"/>
</dbReference>
<dbReference type="PANTHER" id="PTHR42855:SF1">
    <property type="entry name" value="ABC TRANSPORTER DOMAIN-CONTAINING PROTEIN"/>
    <property type="match status" value="1"/>
</dbReference>
<dbReference type="EMBL" id="PNHK01000003">
    <property type="protein sequence ID" value="PMD05254.1"/>
    <property type="molecule type" value="Genomic_DNA"/>
</dbReference>
<dbReference type="Pfam" id="PF00005">
    <property type="entry name" value="ABC_tran"/>
    <property type="match status" value="2"/>
</dbReference>
<dbReference type="SUPFAM" id="SSF52540">
    <property type="entry name" value="P-loop containing nucleoside triphosphate hydrolases"/>
    <property type="match status" value="2"/>
</dbReference>
<keyword evidence="1" id="KW-0547">Nucleotide-binding</keyword>
<dbReference type="CDD" id="cd03221">
    <property type="entry name" value="ABCF_EF-3"/>
    <property type="match status" value="2"/>
</dbReference>
<evidence type="ECO:0000256" key="2">
    <source>
        <dbReference type="ARBA" id="ARBA00022840"/>
    </source>
</evidence>
<dbReference type="InterPro" id="IPR027417">
    <property type="entry name" value="P-loop_NTPase"/>
</dbReference>
<sequence>MHLLGAESISLSYPNRVVLDDVTVGVSAGDRIGIVGRNGDGKSTLIRILSSDLPPDSGRVTSRGGTRIGYLRQSDDLGESATVRHAVVGDVPDHEWASDAEKRDVIHGLLGDLPLDTPTHSLSGGQRRRVALAALLAQPWDVLILDEPTNHLDMTGVRWLAEHVKKRWPAGQGAFLTVTHDRWFLDEVTTRTWEVHDATVDAYDGGYAAYVLQRVERDRQAQAEEAKRQNLMRKELAWLRRGAPARTSKPKFRIDAANALIAGEPPVRDTVELVSMATSRLGKDVFEMVGASAAFATDDNPEVVRTVIEPTDWIVGPGDRIGVLGANGAGKSTLVGLLTGRVEPASGRIKRGKTVRVALLDQQLRELDDVQDDFVREIVGRKREVQTVQGELTPSQLLEKLGLGGVLKSRVKDLSGGQKRRLQLFIVLMDEPNVLILDEPTNDMDTDMLAAMEDLLDQWPGTLIVISHDRYFTERVTDHQYAVLGGHVRHLPGGVDEYFALQQREDAAPRQTQTPTKPAENSHGLSSAEHRRITKEVQAVTRKLERIDSEVARLDSTIAEHDQSDFEGLAQLSASRNELLEEKDELELQWLELSEQLE</sequence>
<dbReference type="OrthoDB" id="3239744at2"/>
<proteinExistence type="predicted"/>
<dbReference type="Gene3D" id="3.40.50.300">
    <property type="entry name" value="P-loop containing nucleotide triphosphate hydrolases"/>
    <property type="match status" value="2"/>
</dbReference>
<feature type="region of interest" description="Disordered" evidence="3">
    <location>
        <begin position="506"/>
        <end position="532"/>
    </location>
</feature>
<accession>A0A2N6VMA7</accession>
<evidence type="ECO:0000313" key="6">
    <source>
        <dbReference type="Proteomes" id="UP000235598"/>
    </source>
</evidence>
<dbReference type="InterPro" id="IPR003593">
    <property type="entry name" value="AAA+_ATPase"/>
</dbReference>
<dbReference type="Proteomes" id="UP000235598">
    <property type="component" value="Unassembled WGS sequence"/>
</dbReference>
<evidence type="ECO:0000259" key="4">
    <source>
        <dbReference type="PROSITE" id="PS50893"/>
    </source>
</evidence>
<gene>
    <name evidence="5" type="ORF">CJ199_09255</name>
</gene>
<dbReference type="InterPro" id="IPR051309">
    <property type="entry name" value="ABCF_ATPase"/>
</dbReference>
<dbReference type="InterPro" id="IPR032781">
    <property type="entry name" value="ABC_tran_Xtn"/>
</dbReference>
<keyword evidence="2 5" id="KW-0067">ATP-binding</keyword>
<dbReference type="InterPro" id="IPR003439">
    <property type="entry name" value="ABC_transporter-like_ATP-bd"/>
</dbReference>
<feature type="domain" description="ABC transporter" evidence="4">
    <location>
        <begin position="289"/>
        <end position="510"/>
    </location>
</feature>
<organism evidence="5 6">
    <name type="scientific">Brevibacterium paucivorans</name>
    <dbReference type="NCBI Taxonomy" id="170994"/>
    <lineage>
        <taxon>Bacteria</taxon>
        <taxon>Bacillati</taxon>
        <taxon>Actinomycetota</taxon>
        <taxon>Actinomycetes</taxon>
        <taxon>Micrococcales</taxon>
        <taxon>Brevibacteriaceae</taxon>
        <taxon>Brevibacterium</taxon>
    </lineage>
</organism>
<feature type="domain" description="ABC transporter" evidence="4">
    <location>
        <begin position="4"/>
        <end position="222"/>
    </location>
</feature>
<dbReference type="SMART" id="SM00382">
    <property type="entry name" value="AAA"/>
    <property type="match status" value="2"/>
</dbReference>
<dbReference type="GO" id="GO:0005524">
    <property type="term" value="F:ATP binding"/>
    <property type="evidence" value="ECO:0007669"/>
    <property type="project" value="UniProtKB-KW"/>
</dbReference>
<evidence type="ECO:0000313" key="5">
    <source>
        <dbReference type="EMBL" id="PMD05254.1"/>
    </source>
</evidence>
<protein>
    <submittedName>
        <fullName evidence="5">ABC transporter ATP-binding protein</fullName>
    </submittedName>
</protein>
<dbReference type="PROSITE" id="PS50893">
    <property type="entry name" value="ABC_TRANSPORTER_2"/>
    <property type="match status" value="2"/>
</dbReference>
<evidence type="ECO:0000256" key="3">
    <source>
        <dbReference type="SAM" id="MobiDB-lite"/>
    </source>
</evidence>
<dbReference type="PANTHER" id="PTHR42855">
    <property type="entry name" value="ABC TRANSPORTER ATP-BINDING SUBUNIT"/>
    <property type="match status" value="1"/>
</dbReference>
<dbReference type="Pfam" id="PF12848">
    <property type="entry name" value="ABC_tran_Xtn"/>
    <property type="match status" value="1"/>
</dbReference>
<name>A0A2N6VMA7_9MICO</name>
<reference evidence="5 6" key="1">
    <citation type="submission" date="2017-09" db="EMBL/GenBank/DDBJ databases">
        <title>Bacterial strain isolated from the female urinary microbiota.</title>
        <authorList>
            <person name="Thomas-White K."/>
            <person name="Kumar N."/>
            <person name="Forster S."/>
            <person name="Putonti C."/>
            <person name="Lawley T."/>
            <person name="Wolfe A.J."/>
        </authorList>
    </citation>
    <scope>NUCLEOTIDE SEQUENCE [LARGE SCALE GENOMIC DNA]</scope>
    <source>
        <strain evidence="5 6">UMB1301</strain>
    </source>
</reference>
<dbReference type="PROSITE" id="PS00211">
    <property type="entry name" value="ABC_TRANSPORTER_1"/>
    <property type="match status" value="1"/>
</dbReference>
<comment type="caution">
    <text evidence="5">The sequence shown here is derived from an EMBL/GenBank/DDBJ whole genome shotgun (WGS) entry which is preliminary data.</text>
</comment>
<dbReference type="AlphaFoldDB" id="A0A2N6VMA7"/>
<dbReference type="GO" id="GO:0016887">
    <property type="term" value="F:ATP hydrolysis activity"/>
    <property type="evidence" value="ECO:0007669"/>
    <property type="project" value="InterPro"/>
</dbReference>